<dbReference type="GO" id="GO:0016020">
    <property type="term" value="C:membrane"/>
    <property type="evidence" value="ECO:0007669"/>
    <property type="project" value="TreeGrafter"/>
</dbReference>
<evidence type="ECO:0000313" key="4">
    <source>
        <dbReference type="EMBL" id="TPX50968.1"/>
    </source>
</evidence>
<dbReference type="SUPFAM" id="SSF52799">
    <property type="entry name" value="(Phosphotyrosine protein) phosphatases II"/>
    <property type="match status" value="1"/>
</dbReference>
<dbReference type="AlphaFoldDB" id="A0A507DJ82"/>
<gene>
    <name evidence="4" type="ORF">SeLEV6574_g00575</name>
</gene>
<name>A0A507DJ82_9FUNG</name>
<evidence type="ECO:0000313" key="5">
    <source>
        <dbReference type="Proteomes" id="UP000320475"/>
    </source>
</evidence>
<protein>
    <recommendedName>
        <fullName evidence="3">Tyrosine specific protein phosphatases domain-containing protein</fullName>
    </recommendedName>
</protein>
<comment type="caution">
    <text evidence="4">The sequence shown here is derived from an EMBL/GenBank/DDBJ whole genome shotgun (WGS) entry which is preliminary data.</text>
</comment>
<sequence>MVWLQERVLAPIVGSTDHEHRVIVAETQVLKSMPDSSFQSSSKHHRDHDHDHDQALGLPIPVEQHPNVHEAWSEAFDAVDDALSITANKASRKVGHAVHAVEQGLEHGIKQIEDTYDTVKDTAMHVGHQGLQQGKHLVHGIGHGLRYVGEEIELGIEYGLDEAEEALDTVKDTAKHVGQAALQKSKEAVGYLGKGASHLSHSVEECIESVKDSVDASIHRGEEMLLLSGNTVARVGESIKESVQDKILLGEEAVTTQIRKVQNLGHSFKESVQQGIHRGDQVVYQSVKTVEDSLVTRTRNGWNSLVSFLRKGISSIAHMVNTTAETIAAPLSRPPRPLPRIVPTTTTHEPPRATAALEHPPPSSAQQAITVHRYGYQPDVPNWEAGISRVESEHIILGGIPPPMVLHRETTINVAPATPAINMAPVAETRTADSNKVPRETVSLQTQQPTLGGLSCLYLLIFTILYFILARRLWQERRTTGVYVGDGSYEMAREAMKIEAGTPTHSHHSFRGESPRTPPHSSSPSRPVAGASSSTTASIILSASQDKSRQRFRQLVRLRKTVEALASYVATALIAQFLILFLDLLKGPVWMIHIVGVGALLTSWLNIEGGIFSADAGGDNRVAANVILLGLIGLGLTGLMMVLTSESKNEYSDLIVTIIMSHKGRRGIRWDEHPATTNVAVRAPQSSMHIFPFAVTAATAIVGLAMFIGSIYCSYKPLCHSPLPADPPFTLLHSSHVKTRDDHRLRIVYKQHRLGYAVPLIVFLHGLGGNLQQWDDSAQHLSQMCSVLAIDLVGHGRADKCSNWVHYTTVSIADDIVHLISTHFPHHRELVFIAHSYGACLTTSILSRHDLLKASTKAAVFLAPKAHLSEHDISIFRSLLKTPNLIIDLARCIDRWGGAMSPSVRRVLSDNTTSADLRHRQLAWNKANTTPVLKKCAAGLSWVSTHDYYKLTLPVLLVTGEDDRISPLDNIEKLYSIISQVSPRTPEPFVVKNTGHNLMCEKPDVICAFISSFLVEDCKLESMSLKDQILRESQAVVFEKWSLKNYAKWAKIANVSGLIGRTKLRGMKVLKQDDPIHTPKRFARDYPNVGGLIDISLDDHPPYASADFQETQIDYIKLPTVSKIPPSLGDVKVFIDTVKAFFKRKPDAELAVNCHYGFNRTGFMITSYLIEVEHYSVSDALAAFAQARPPGVKHLHFKDTLYTRYEAPLSKLNSPHRSYKPKEPPGVKGALSDMEI</sequence>
<keyword evidence="2" id="KW-1133">Transmembrane helix</keyword>
<feature type="region of interest" description="Disordered" evidence="1">
    <location>
        <begin position="1213"/>
        <end position="1236"/>
    </location>
</feature>
<feature type="transmembrane region" description="Helical" evidence="2">
    <location>
        <begin position="588"/>
        <end position="607"/>
    </location>
</feature>
<dbReference type="PANTHER" id="PTHR43798:SF5">
    <property type="entry name" value="MONOACYLGLYCEROL LIPASE ABHD6"/>
    <property type="match status" value="1"/>
</dbReference>
<dbReference type="InterPro" id="IPR000340">
    <property type="entry name" value="Dual-sp_phosphatase_cat-dom"/>
</dbReference>
<feature type="region of interest" description="Disordered" evidence="1">
    <location>
        <begin position="33"/>
        <end position="56"/>
    </location>
</feature>
<feature type="transmembrane region" description="Helical" evidence="2">
    <location>
        <begin position="754"/>
        <end position="774"/>
    </location>
</feature>
<feature type="transmembrane region" description="Helical" evidence="2">
    <location>
        <begin position="622"/>
        <end position="643"/>
    </location>
</feature>
<dbReference type="Gene3D" id="3.40.50.1820">
    <property type="entry name" value="alpha/beta hydrolase"/>
    <property type="match status" value="1"/>
</dbReference>
<dbReference type="Pfam" id="PF00561">
    <property type="entry name" value="Abhydrolase_1"/>
    <property type="match status" value="1"/>
</dbReference>
<feature type="domain" description="Tyrosine specific protein phosphatases" evidence="3">
    <location>
        <begin position="1132"/>
        <end position="1193"/>
    </location>
</feature>
<dbReference type="InterPro" id="IPR000387">
    <property type="entry name" value="Tyr_Pase_dom"/>
</dbReference>
<feature type="region of interest" description="Disordered" evidence="1">
    <location>
        <begin position="330"/>
        <end position="364"/>
    </location>
</feature>
<dbReference type="InterPro" id="IPR029058">
    <property type="entry name" value="AB_hydrolase_fold"/>
</dbReference>
<keyword evidence="2" id="KW-0472">Membrane</keyword>
<evidence type="ECO:0000259" key="3">
    <source>
        <dbReference type="PROSITE" id="PS50056"/>
    </source>
</evidence>
<dbReference type="Proteomes" id="UP000320475">
    <property type="component" value="Unassembled WGS sequence"/>
</dbReference>
<evidence type="ECO:0000256" key="2">
    <source>
        <dbReference type="SAM" id="Phobius"/>
    </source>
</evidence>
<feature type="transmembrane region" description="Helical" evidence="2">
    <location>
        <begin position="561"/>
        <end position="582"/>
    </location>
</feature>
<proteinExistence type="predicted"/>
<dbReference type="InterPro" id="IPR029021">
    <property type="entry name" value="Prot-tyrosine_phosphatase-like"/>
</dbReference>
<dbReference type="SUPFAM" id="SSF53474">
    <property type="entry name" value="alpha/beta-Hydrolases"/>
    <property type="match status" value="1"/>
</dbReference>
<accession>A0A507DJ82</accession>
<feature type="compositionally biased region" description="Low complexity" evidence="1">
    <location>
        <begin position="519"/>
        <end position="531"/>
    </location>
</feature>
<dbReference type="GO" id="GO:0047372">
    <property type="term" value="F:monoacylglycerol lipase activity"/>
    <property type="evidence" value="ECO:0007669"/>
    <property type="project" value="TreeGrafter"/>
</dbReference>
<dbReference type="Pfam" id="PF00782">
    <property type="entry name" value="DSPc"/>
    <property type="match status" value="1"/>
</dbReference>
<dbReference type="InterPro" id="IPR000073">
    <property type="entry name" value="AB_hydrolase_1"/>
</dbReference>
<dbReference type="EMBL" id="QEAM01000010">
    <property type="protein sequence ID" value="TPX50968.1"/>
    <property type="molecule type" value="Genomic_DNA"/>
</dbReference>
<feature type="transmembrane region" description="Helical" evidence="2">
    <location>
        <begin position="690"/>
        <end position="713"/>
    </location>
</feature>
<feature type="region of interest" description="Disordered" evidence="1">
    <location>
        <begin position="501"/>
        <end position="531"/>
    </location>
</feature>
<dbReference type="GO" id="GO:0046464">
    <property type="term" value="P:acylglycerol catabolic process"/>
    <property type="evidence" value="ECO:0007669"/>
    <property type="project" value="TreeGrafter"/>
</dbReference>
<feature type="transmembrane region" description="Helical" evidence="2">
    <location>
        <begin position="451"/>
        <end position="469"/>
    </location>
</feature>
<dbReference type="OrthoDB" id="428974at2759"/>
<keyword evidence="2" id="KW-0812">Transmembrane</keyword>
<reference evidence="4 5" key="1">
    <citation type="journal article" date="2019" name="Sci. Rep.">
        <title>Comparative genomics of chytrid fungi reveal insights into the obligate biotrophic and pathogenic lifestyle of Synchytrium endobioticum.</title>
        <authorList>
            <person name="van de Vossenberg B.T.L.H."/>
            <person name="Warris S."/>
            <person name="Nguyen H.D.T."/>
            <person name="van Gent-Pelzer M.P.E."/>
            <person name="Joly D.L."/>
            <person name="van de Geest H.C."/>
            <person name="Bonants P.J.M."/>
            <person name="Smith D.S."/>
            <person name="Levesque C.A."/>
            <person name="van der Lee T.A.J."/>
        </authorList>
    </citation>
    <scope>NUCLEOTIDE SEQUENCE [LARGE SCALE GENOMIC DNA]</scope>
    <source>
        <strain evidence="4 5">LEV6574</strain>
    </source>
</reference>
<organism evidence="4 5">
    <name type="scientific">Synchytrium endobioticum</name>
    <dbReference type="NCBI Taxonomy" id="286115"/>
    <lineage>
        <taxon>Eukaryota</taxon>
        <taxon>Fungi</taxon>
        <taxon>Fungi incertae sedis</taxon>
        <taxon>Chytridiomycota</taxon>
        <taxon>Chytridiomycota incertae sedis</taxon>
        <taxon>Chytridiomycetes</taxon>
        <taxon>Synchytriales</taxon>
        <taxon>Synchytriaceae</taxon>
        <taxon>Synchytrium</taxon>
    </lineage>
</organism>
<dbReference type="PROSITE" id="PS50056">
    <property type="entry name" value="TYR_PHOSPHATASE_2"/>
    <property type="match status" value="1"/>
</dbReference>
<dbReference type="InterPro" id="IPR050266">
    <property type="entry name" value="AB_hydrolase_sf"/>
</dbReference>
<dbReference type="Gene3D" id="3.90.190.10">
    <property type="entry name" value="Protein tyrosine phosphatase superfamily"/>
    <property type="match status" value="1"/>
</dbReference>
<evidence type="ECO:0000256" key="1">
    <source>
        <dbReference type="SAM" id="MobiDB-lite"/>
    </source>
</evidence>
<dbReference type="PANTHER" id="PTHR43798">
    <property type="entry name" value="MONOACYLGLYCEROL LIPASE"/>
    <property type="match status" value="1"/>
</dbReference>
<dbReference type="VEuPathDB" id="FungiDB:SeMB42_g06780"/>